<sequence>MPKDDSGAGVRVSWTPELTLKLLKFIKKEKYYRQVFFPRSSTLPKDRHLYARAAMIEFFEKDEWMRDAERRKLAKWDAEERDWRPTPAWGNHISNPIDCRVKLLRQRMLDGYYEKKYQIADSWTCFDDIPGSSKRATFRKLHPYYFILKELCGTGRKNCRAEALELRDMPKADPGTSKRRKRSPSRFPSCSSSSSSASESGSESDDTASPSRPSAVNITPPSKRLKPSVPDASGATKAEVKVFANLAREPVHSPNQMLQQASAPRSAEELYLNSANNSRSEFQVLELAAPIHIDSDSDDESTSESSSVMILSSPPDHPFPMKRGSYIGLRSSARSNHLRGVHRDSSTSTSESTEANYPQVVASDLRREADSLLDAKIEPLPRRNEGERVLETLRLDEVSTDELWRVFKLKSNKLDERSAPLTGWWREKWHPKNHSGKKKSLMLVFTAMMEIGVEVLRRRFTTTARVSRFFDQFRIWIPTSCSEIAVVKDLRLLLERVGASVHYDINDFFNDPAPQAWRLEGRTISSDSGSKLEAKLRSIEGVSFNSFIDRMYSLTTDQVALLTELERELTSFAETCKIRPMLCLANTAIYVSSNVPVVIANALRTIASAEGGHIQVVESQWLRYDGQRIKIAVVTNKIQARCTPNRDRGQYRTPLGFMRFVEMLRTEFMASTVL</sequence>
<evidence type="ECO:0000313" key="3">
    <source>
        <dbReference type="Proteomes" id="UP001358614"/>
    </source>
</evidence>
<dbReference type="RefSeq" id="XP_066084704.1">
    <property type="nucleotide sequence ID" value="XM_066228607.1"/>
</dbReference>
<dbReference type="AlphaFoldDB" id="A0AAX4KJY1"/>
<evidence type="ECO:0000256" key="1">
    <source>
        <dbReference type="SAM" id="MobiDB-lite"/>
    </source>
</evidence>
<reference evidence="2 3" key="1">
    <citation type="submission" date="2024-01" db="EMBL/GenBank/DDBJ databases">
        <title>Comparative genomics of Cryptococcus and Kwoniella reveals pathogenesis evolution and contrasting modes of karyotype evolution via chromosome fusion or intercentromeric recombination.</title>
        <authorList>
            <person name="Coelho M.A."/>
            <person name="David-Palma M."/>
            <person name="Shea T."/>
            <person name="Bowers K."/>
            <person name="McGinley-Smith S."/>
            <person name="Mohammad A.W."/>
            <person name="Gnirke A."/>
            <person name="Yurkov A.M."/>
            <person name="Nowrousian M."/>
            <person name="Sun S."/>
            <person name="Cuomo C.A."/>
            <person name="Heitman J."/>
        </authorList>
    </citation>
    <scope>NUCLEOTIDE SEQUENCE [LARGE SCALE GENOMIC DNA]</scope>
    <source>
        <strain evidence="2 3">PYCC6329</strain>
    </source>
</reference>
<feature type="region of interest" description="Disordered" evidence="1">
    <location>
        <begin position="294"/>
        <end position="357"/>
    </location>
</feature>
<gene>
    <name evidence="2" type="ORF">V865_004832</name>
</gene>
<dbReference type="GeneID" id="91103633"/>
<feature type="region of interest" description="Disordered" evidence="1">
    <location>
        <begin position="170"/>
        <end position="233"/>
    </location>
</feature>
<evidence type="ECO:0000313" key="2">
    <source>
        <dbReference type="EMBL" id="WWD06737.1"/>
    </source>
</evidence>
<dbReference type="Proteomes" id="UP001358614">
    <property type="component" value="Chromosome 1"/>
</dbReference>
<proteinExistence type="predicted"/>
<dbReference type="KEGG" id="ker:91103633"/>
<protein>
    <submittedName>
        <fullName evidence="2">Uncharacterized protein</fullName>
    </submittedName>
</protein>
<dbReference type="EMBL" id="CP144089">
    <property type="protein sequence ID" value="WWD06737.1"/>
    <property type="molecule type" value="Genomic_DNA"/>
</dbReference>
<name>A0AAX4KJY1_9TREE</name>
<keyword evidence="3" id="KW-1185">Reference proteome</keyword>
<accession>A0AAX4KJY1</accession>
<feature type="compositionally biased region" description="Polar residues" evidence="1">
    <location>
        <begin position="210"/>
        <end position="220"/>
    </location>
</feature>
<feature type="compositionally biased region" description="Low complexity" evidence="1">
    <location>
        <begin position="185"/>
        <end position="201"/>
    </location>
</feature>
<organism evidence="2 3">
    <name type="scientific">Kwoniella europaea PYCC6329</name>
    <dbReference type="NCBI Taxonomy" id="1423913"/>
    <lineage>
        <taxon>Eukaryota</taxon>
        <taxon>Fungi</taxon>
        <taxon>Dikarya</taxon>
        <taxon>Basidiomycota</taxon>
        <taxon>Agaricomycotina</taxon>
        <taxon>Tremellomycetes</taxon>
        <taxon>Tremellales</taxon>
        <taxon>Cryptococcaceae</taxon>
        <taxon>Kwoniella</taxon>
    </lineage>
</organism>